<comment type="caution">
    <text evidence="1">The sequence shown here is derived from an EMBL/GenBank/DDBJ whole genome shotgun (WGS) entry which is preliminary data.</text>
</comment>
<reference evidence="1" key="1">
    <citation type="submission" date="2023-05" db="EMBL/GenBank/DDBJ databases">
        <authorList>
            <person name="Stuckert A."/>
        </authorList>
    </citation>
    <scope>NUCLEOTIDE SEQUENCE</scope>
</reference>
<dbReference type="EMBL" id="CATNWA010001747">
    <property type="protein sequence ID" value="CAI9541089.1"/>
    <property type="molecule type" value="Genomic_DNA"/>
</dbReference>
<name>A0ABN9AYF9_9NEOB</name>
<sequence>MHTHDEDWRQLTLIALLILVPDCGSAPDPWLFLQILYRAARLLMTLANP</sequence>
<organism evidence="1 2">
    <name type="scientific">Staurois parvus</name>
    <dbReference type="NCBI Taxonomy" id="386267"/>
    <lineage>
        <taxon>Eukaryota</taxon>
        <taxon>Metazoa</taxon>
        <taxon>Chordata</taxon>
        <taxon>Craniata</taxon>
        <taxon>Vertebrata</taxon>
        <taxon>Euteleostomi</taxon>
        <taxon>Amphibia</taxon>
        <taxon>Batrachia</taxon>
        <taxon>Anura</taxon>
        <taxon>Neobatrachia</taxon>
        <taxon>Ranoidea</taxon>
        <taxon>Ranidae</taxon>
        <taxon>Staurois</taxon>
    </lineage>
</organism>
<dbReference type="Proteomes" id="UP001162483">
    <property type="component" value="Unassembled WGS sequence"/>
</dbReference>
<accession>A0ABN9AYF9</accession>
<gene>
    <name evidence="1" type="ORF">SPARVUS_LOCUS1859285</name>
</gene>
<evidence type="ECO:0000313" key="2">
    <source>
        <dbReference type="Proteomes" id="UP001162483"/>
    </source>
</evidence>
<proteinExistence type="predicted"/>
<evidence type="ECO:0000313" key="1">
    <source>
        <dbReference type="EMBL" id="CAI9541089.1"/>
    </source>
</evidence>
<protein>
    <submittedName>
        <fullName evidence="1">Uncharacterized protein</fullName>
    </submittedName>
</protein>
<keyword evidence="2" id="KW-1185">Reference proteome</keyword>